<comment type="similarity">
    <text evidence="2">Belongs to the flagellar radial spoke RSP3 family.</text>
</comment>
<evidence type="ECO:0000256" key="9">
    <source>
        <dbReference type="SAM" id="Coils"/>
    </source>
</evidence>
<name>A0A315VWW8_GAMAF</name>
<dbReference type="STRING" id="33528.ENSGAFP00000000687"/>
<evidence type="ECO:0000256" key="2">
    <source>
        <dbReference type="ARBA" id="ARBA00006737"/>
    </source>
</evidence>
<evidence type="ECO:0000256" key="5">
    <source>
        <dbReference type="ARBA" id="ARBA00022846"/>
    </source>
</evidence>
<dbReference type="GO" id="GO:0005929">
    <property type="term" value="C:cilium"/>
    <property type="evidence" value="ECO:0007669"/>
    <property type="project" value="TreeGrafter"/>
</dbReference>
<feature type="non-terminal residue" evidence="10">
    <location>
        <position position="407"/>
    </location>
</feature>
<comment type="caution">
    <text evidence="10">The sequence shown here is derived from an EMBL/GenBank/DDBJ whole genome shotgun (WGS) entry which is preliminary data.</text>
</comment>
<keyword evidence="4" id="KW-0597">Phosphoprotein</keyword>
<evidence type="ECO:0000256" key="8">
    <source>
        <dbReference type="ARBA" id="ARBA00023273"/>
    </source>
</evidence>
<evidence type="ECO:0000313" key="11">
    <source>
        <dbReference type="Proteomes" id="UP000250572"/>
    </source>
</evidence>
<proteinExistence type="inferred from homology"/>
<keyword evidence="8" id="KW-0966">Cell projection</keyword>
<keyword evidence="9" id="KW-0175">Coiled coil</keyword>
<evidence type="ECO:0008006" key="12">
    <source>
        <dbReference type="Google" id="ProtNLM"/>
    </source>
</evidence>
<gene>
    <name evidence="10" type="ORF">CCH79_00000474</name>
</gene>
<accession>A0A315VWW8</accession>
<dbReference type="AlphaFoldDB" id="A0A315VWW8"/>
<comment type="subcellular location">
    <subcellularLocation>
        <location evidence="1">Cytoplasm</location>
        <location evidence="1">Cytoskeleton</location>
        <location evidence="1">Flagellum axoneme</location>
    </subcellularLocation>
</comment>
<dbReference type="PANTHER" id="PTHR21648">
    <property type="entry name" value="FLAGELLAR RADIAL SPOKE PROTEIN 3"/>
    <property type="match status" value="1"/>
</dbReference>
<reference evidence="10 11" key="1">
    <citation type="journal article" date="2018" name="G3 (Bethesda)">
        <title>A High-Quality Reference Genome for the Invasive Mosquitofish Gambusia affinis Using a Chicago Library.</title>
        <authorList>
            <person name="Hoffberg S.L."/>
            <person name="Troendle N.J."/>
            <person name="Glenn T.C."/>
            <person name="Mahmud O."/>
            <person name="Louha S."/>
            <person name="Chalopin D."/>
            <person name="Bennetzen J.L."/>
            <person name="Mauricio R."/>
        </authorList>
    </citation>
    <scope>NUCLEOTIDE SEQUENCE [LARGE SCALE GENOMIC DNA]</scope>
    <source>
        <strain evidence="10">NE01/NJP1002.9</strain>
        <tissue evidence="10">Muscle</tissue>
    </source>
</reference>
<organism evidence="10 11">
    <name type="scientific">Gambusia affinis</name>
    <name type="common">Western mosquitofish</name>
    <name type="synonym">Heterandria affinis</name>
    <dbReference type="NCBI Taxonomy" id="33528"/>
    <lineage>
        <taxon>Eukaryota</taxon>
        <taxon>Metazoa</taxon>
        <taxon>Chordata</taxon>
        <taxon>Craniata</taxon>
        <taxon>Vertebrata</taxon>
        <taxon>Euteleostomi</taxon>
        <taxon>Actinopterygii</taxon>
        <taxon>Neopterygii</taxon>
        <taxon>Teleostei</taxon>
        <taxon>Neoteleostei</taxon>
        <taxon>Acanthomorphata</taxon>
        <taxon>Ovalentaria</taxon>
        <taxon>Atherinomorphae</taxon>
        <taxon>Cyprinodontiformes</taxon>
        <taxon>Poeciliidae</taxon>
        <taxon>Poeciliinae</taxon>
        <taxon>Gambusia</taxon>
    </lineage>
</organism>
<evidence type="ECO:0000313" key="10">
    <source>
        <dbReference type="EMBL" id="PWA27414.1"/>
    </source>
</evidence>
<evidence type="ECO:0000256" key="4">
    <source>
        <dbReference type="ARBA" id="ARBA00022553"/>
    </source>
</evidence>
<feature type="non-terminal residue" evidence="10">
    <location>
        <position position="1"/>
    </location>
</feature>
<dbReference type="Proteomes" id="UP000250572">
    <property type="component" value="Unassembled WGS sequence"/>
</dbReference>
<dbReference type="EMBL" id="NHOQ01001000">
    <property type="protein sequence ID" value="PWA27414.1"/>
    <property type="molecule type" value="Genomic_DNA"/>
</dbReference>
<evidence type="ECO:0000256" key="6">
    <source>
        <dbReference type="ARBA" id="ARBA00023069"/>
    </source>
</evidence>
<evidence type="ECO:0000256" key="7">
    <source>
        <dbReference type="ARBA" id="ARBA00023212"/>
    </source>
</evidence>
<evidence type="ECO:0000256" key="1">
    <source>
        <dbReference type="ARBA" id="ARBA00004611"/>
    </source>
</evidence>
<feature type="coiled-coil region" evidence="9">
    <location>
        <begin position="271"/>
        <end position="320"/>
    </location>
</feature>
<keyword evidence="5" id="KW-0282">Flagellum</keyword>
<dbReference type="PANTHER" id="PTHR21648:SF0">
    <property type="entry name" value="RADIAL SPOKE HEAD PROTEIN 3 HOMOLOG"/>
    <property type="match status" value="1"/>
</dbReference>
<sequence>SKQTTLLAKCQREFELNLVWSGFRSIAFHPYCPREPNGMFTYSSHPKPVEIRKYRDLPDPNHLQYGNIMYDRRVVRGNINGQQVISKNNQSDPGMQQRQQAYRRRALARKQAKDQLKTKTPEAIQGRQHVEVQTGETLWLKSFSHVLLNPANKLLSLLFPDSFLEELSNIIQVNEIDCQTDDFLDKPSTPLFVPAKSGVDVETQIEEGDTDSDYRINSASSKYMYPLQLFDFDLEVQPVLEVLVGKTIEQSLLEVMEEEELACLRTQQRVFQELRNNELAEVQRLEEQERRYREEKERRVAQQREVLKKEQETAEKIAARVFSQQYLAGLLPAVFTALRNHGYFYDPVEKGEPLQLSLFYQKRALLLYECLRGGFSVAYISVNFIPWLIGEVNNQLDKRYAAREVLD</sequence>
<keyword evidence="7" id="KW-0206">Cytoskeleton</keyword>
<keyword evidence="11" id="KW-1185">Reference proteome</keyword>
<evidence type="ECO:0000256" key="3">
    <source>
        <dbReference type="ARBA" id="ARBA00022490"/>
    </source>
</evidence>
<keyword evidence="3" id="KW-0963">Cytoplasm</keyword>
<dbReference type="Pfam" id="PF06098">
    <property type="entry name" value="Radial_spoke_3"/>
    <property type="match status" value="2"/>
</dbReference>
<dbReference type="InterPro" id="IPR009290">
    <property type="entry name" value="Radial_spoke_3"/>
</dbReference>
<protein>
    <recommendedName>
        <fullName evidence="12">Radial spoke head protein 3 homolog</fullName>
    </recommendedName>
</protein>
<keyword evidence="6" id="KW-0969">Cilium</keyword>